<name>A0A4Y7IQW5_PAPSO</name>
<dbReference type="EMBL" id="CM010716">
    <property type="protein sequence ID" value="RZC51263.1"/>
    <property type="molecule type" value="Genomic_DNA"/>
</dbReference>
<reference evidence="1 2" key="1">
    <citation type="journal article" date="2018" name="Science">
        <title>The opium poppy genome and morphinan production.</title>
        <authorList>
            <person name="Guo L."/>
            <person name="Winzer T."/>
            <person name="Yang X."/>
            <person name="Li Y."/>
            <person name="Ning Z."/>
            <person name="He Z."/>
            <person name="Teodor R."/>
            <person name="Lu Y."/>
            <person name="Bowser T.A."/>
            <person name="Graham I.A."/>
            <person name="Ye K."/>
        </authorList>
    </citation>
    <scope>NUCLEOTIDE SEQUENCE [LARGE SCALE GENOMIC DNA]</scope>
    <source>
        <strain evidence="2">cv. HN1</strain>
        <tissue evidence="1">Leaves</tissue>
    </source>
</reference>
<sequence length="26" mass="3008">MWLLVLVTEKEVVYVLIWAASQDIST</sequence>
<evidence type="ECO:0000313" key="2">
    <source>
        <dbReference type="Proteomes" id="UP000316621"/>
    </source>
</evidence>
<dbReference type="Proteomes" id="UP000316621">
    <property type="component" value="Chromosome 2"/>
</dbReference>
<accession>A0A4Y7IQW5</accession>
<gene>
    <name evidence="1" type="ORF">C5167_019709</name>
</gene>
<organism evidence="1 2">
    <name type="scientific">Papaver somniferum</name>
    <name type="common">Opium poppy</name>
    <dbReference type="NCBI Taxonomy" id="3469"/>
    <lineage>
        <taxon>Eukaryota</taxon>
        <taxon>Viridiplantae</taxon>
        <taxon>Streptophyta</taxon>
        <taxon>Embryophyta</taxon>
        <taxon>Tracheophyta</taxon>
        <taxon>Spermatophyta</taxon>
        <taxon>Magnoliopsida</taxon>
        <taxon>Ranunculales</taxon>
        <taxon>Papaveraceae</taxon>
        <taxon>Papaveroideae</taxon>
        <taxon>Papaver</taxon>
    </lineage>
</organism>
<dbReference type="Gramene" id="RZC51263">
    <property type="protein sequence ID" value="RZC51263"/>
    <property type="gene ID" value="C5167_019709"/>
</dbReference>
<proteinExistence type="predicted"/>
<evidence type="ECO:0000313" key="1">
    <source>
        <dbReference type="EMBL" id="RZC51263.1"/>
    </source>
</evidence>
<dbReference type="AlphaFoldDB" id="A0A4Y7IQW5"/>
<protein>
    <submittedName>
        <fullName evidence="1">Uncharacterized protein</fullName>
    </submittedName>
</protein>
<keyword evidence="2" id="KW-1185">Reference proteome</keyword>